<evidence type="ECO:0000313" key="2">
    <source>
        <dbReference type="EMBL" id="GFD17665.1"/>
    </source>
</evidence>
<proteinExistence type="predicted"/>
<protein>
    <submittedName>
        <fullName evidence="2">Uncharacterized protein</fullName>
    </submittedName>
</protein>
<dbReference type="EMBL" id="BKCJ011301845">
    <property type="protein sequence ID" value="GFD17665.1"/>
    <property type="molecule type" value="Genomic_DNA"/>
</dbReference>
<reference evidence="2" key="1">
    <citation type="journal article" date="2019" name="Sci. Rep.">
        <title>Draft genome of Tanacetum cinerariifolium, the natural source of mosquito coil.</title>
        <authorList>
            <person name="Yamashiro T."/>
            <person name="Shiraishi A."/>
            <person name="Satake H."/>
            <person name="Nakayama K."/>
        </authorList>
    </citation>
    <scope>NUCLEOTIDE SEQUENCE</scope>
</reference>
<name>A0A699U369_TANCI</name>
<feature type="non-terminal residue" evidence="2">
    <location>
        <position position="1"/>
    </location>
</feature>
<feature type="region of interest" description="Disordered" evidence="1">
    <location>
        <begin position="130"/>
        <end position="152"/>
    </location>
</feature>
<dbReference type="AlphaFoldDB" id="A0A699U369"/>
<accession>A0A699U369</accession>
<gene>
    <name evidence="2" type="ORF">Tci_889634</name>
</gene>
<comment type="caution">
    <text evidence="2">The sequence shown here is derived from an EMBL/GenBank/DDBJ whole genome shotgun (WGS) entry which is preliminary data.</text>
</comment>
<sequence>HRGQLEHRPIPRFARSEQGIGTVPLHPRQHQVLAQLDLSADYVGQVAQDIHLVLSQFTGAFVDGAQRPDSETLAGADRHTGIEAEMRLTGDERVVTVVCKMAWAQKAMSLGVSLASRPARDLNHCRFSSTSDTNAMGTSSTRATSRVIRSSEASAGVSRISSSCSA</sequence>
<organism evidence="2">
    <name type="scientific">Tanacetum cinerariifolium</name>
    <name type="common">Dalmatian daisy</name>
    <name type="synonym">Chrysanthemum cinerariifolium</name>
    <dbReference type="NCBI Taxonomy" id="118510"/>
    <lineage>
        <taxon>Eukaryota</taxon>
        <taxon>Viridiplantae</taxon>
        <taxon>Streptophyta</taxon>
        <taxon>Embryophyta</taxon>
        <taxon>Tracheophyta</taxon>
        <taxon>Spermatophyta</taxon>
        <taxon>Magnoliopsida</taxon>
        <taxon>eudicotyledons</taxon>
        <taxon>Gunneridae</taxon>
        <taxon>Pentapetalae</taxon>
        <taxon>asterids</taxon>
        <taxon>campanulids</taxon>
        <taxon>Asterales</taxon>
        <taxon>Asteraceae</taxon>
        <taxon>Asteroideae</taxon>
        <taxon>Anthemideae</taxon>
        <taxon>Anthemidinae</taxon>
        <taxon>Tanacetum</taxon>
    </lineage>
</organism>
<evidence type="ECO:0000256" key="1">
    <source>
        <dbReference type="SAM" id="MobiDB-lite"/>
    </source>
</evidence>